<dbReference type="RefSeq" id="WP_317054712.1">
    <property type="nucleotide sequence ID" value="NZ_CP146606.1"/>
</dbReference>
<accession>A0ABZ2TFG2</accession>
<dbReference type="Proteomes" id="UP001281305">
    <property type="component" value="Chromosome"/>
</dbReference>
<gene>
    <name evidence="2" type="ORF">RZS32_016815</name>
</gene>
<name>A0ABZ2TFG2_9RHOB</name>
<sequence length="228" mass="25465">MTNIDEFEQQPFSDAEFAENPEQRCPVVLLLDTSYSMSGAPIAQLNEGLATLRQELMNDPMAAKRVELAMVTFGPVEIKSDFATVDHFYPETLEANNATPMGEAIVTSLDMLRQRKDRYRENGVKYYRPWVFLITDGGPTDSWSEAKTRVHEGEEKKEFMFYAVGVDQADMNVLSQISTRQPLKLKGLAFKELFQWLSSSLSAVSQSNPGDAINLENPTAPDGWAVAG</sequence>
<evidence type="ECO:0000313" key="3">
    <source>
        <dbReference type="Proteomes" id="UP001281305"/>
    </source>
</evidence>
<dbReference type="InterPro" id="IPR002035">
    <property type="entry name" value="VWF_A"/>
</dbReference>
<proteinExistence type="predicted"/>
<dbReference type="SMART" id="SM00327">
    <property type="entry name" value="VWA"/>
    <property type="match status" value="1"/>
</dbReference>
<dbReference type="InterPro" id="IPR036465">
    <property type="entry name" value="vWFA_dom_sf"/>
</dbReference>
<evidence type="ECO:0000259" key="1">
    <source>
        <dbReference type="PROSITE" id="PS50234"/>
    </source>
</evidence>
<dbReference type="Pfam" id="PF00092">
    <property type="entry name" value="VWA"/>
    <property type="match status" value="1"/>
</dbReference>
<organism evidence="2 3">
    <name type="scientific">Roseovarius rhodophyticola</name>
    <dbReference type="NCBI Taxonomy" id="3080827"/>
    <lineage>
        <taxon>Bacteria</taxon>
        <taxon>Pseudomonadati</taxon>
        <taxon>Pseudomonadota</taxon>
        <taxon>Alphaproteobacteria</taxon>
        <taxon>Rhodobacterales</taxon>
        <taxon>Roseobacteraceae</taxon>
        <taxon>Roseovarius</taxon>
    </lineage>
</organism>
<dbReference type="EMBL" id="CP146606">
    <property type="protein sequence ID" value="WYK18024.1"/>
    <property type="molecule type" value="Genomic_DNA"/>
</dbReference>
<dbReference type="PROSITE" id="PS50234">
    <property type="entry name" value="VWFA"/>
    <property type="match status" value="1"/>
</dbReference>
<evidence type="ECO:0000313" key="2">
    <source>
        <dbReference type="EMBL" id="WYK18024.1"/>
    </source>
</evidence>
<keyword evidence="3" id="KW-1185">Reference proteome</keyword>
<dbReference type="InterPro" id="IPR011392">
    <property type="entry name" value="Tellurite-R_TerY"/>
</dbReference>
<dbReference type="PIRSF" id="PIRSF020634">
    <property type="entry name" value="TerY_vWA"/>
    <property type="match status" value="1"/>
</dbReference>
<reference evidence="2 3" key="1">
    <citation type="submission" date="2024-02" db="EMBL/GenBank/DDBJ databases">
        <title>Roseovarius strain W115 nov., isolated from a marine algae.</title>
        <authorList>
            <person name="Lee M.W."/>
            <person name="Lee J.K."/>
            <person name="Kim J.M."/>
            <person name="Choi D.G."/>
            <person name="Baek J.H."/>
            <person name="Bayburt H."/>
            <person name="Jung J.J."/>
            <person name="Han D.M."/>
            <person name="Jeon C.O."/>
        </authorList>
    </citation>
    <scope>NUCLEOTIDE SEQUENCE [LARGE SCALE GENOMIC DNA]</scope>
    <source>
        <strain evidence="2 3">W115</strain>
    </source>
</reference>
<protein>
    <submittedName>
        <fullName evidence="2">VWA domain-containing protein</fullName>
    </submittedName>
</protein>
<dbReference type="Gene3D" id="3.40.50.410">
    <property type="entry name" value="von Willebrand factor, type A domain"/>
    <property type="match status" value="1"/>
</dbReference>
<dbReference type="SUPFAM" id="SSF53300">
    <property type="entry name" value="vWA-like"/>
    <property type="match status" value="1"/>
</dbReference>
<feature type="domain" description="VWFA" evidence="1">
    <location>
        <begin position="26"/>
        <end position="204"/>
    </location>
</feature>